<protein>
    <submittedName>
        <fullName evidence="1">Uncharacterized protein</fullName>
    </submittedName>
</protein>
<gene>
    <name evidence="1" type="ORF">BRARA_C04372</name>
</gene>
<sequence>MIFAINREEGQSEIGVSSGWHLCPLWLRFVRETVVESSSNIEEVGKAD</sequence>
<organism evidence="1 2">
    <name type="scientific">Brassica campestris</name>
    <name type="common">Field mustard</name>
    <dbReference type="NCBI Taxonomy" id="3711"/>
    <lineage>
        <taxon>Eukaryota</taxon>
        <taxon>Viridiplantae</taxon>
        <taxon>Streptophyta</taxon>
        <taxon>Embryophyta</taxon>
        <taxon>Tracheophyta</taxon>
        <taxon>Spermatophyta</taxon>
        <taxon>Magnoliopsida</taxon>
        <taxon>eudicotyledons</taxon>
        <taxon>Gunneridae</taxon>
        <taxon>Pentapetalae</taxon>
        <taxon>rosids</taxon>
        <taxon>malvids</taxon>
        <taxon>Brassicales</taxon>
        <taxon>Brassicaceae</taxon>
        <taxon>Brassiceae</taxon>
        <taxon>Brassica</taxon>
    </lineage>
</organism>
<dbReference type="EMBL" id="CM010630">
    <property type="protein sequence ID" value="RID72482.1"/>
    <property type="molecule type" value="Genomic_DNA"/>
</dbReference>
<accession>A0A398A3T1</accession>
<proteinExistence type="predicted"/>
<dbReference type="Proteomes" id="UP000264353">
    <property type="component" value="Chromosome A3"/>
</dbReference>
<reference evidence="1 2" key="1">
    <citation type="submission" date="2018-06" db="EMBL/GenBank/DDBJ databases">
        <title>WGS assembly of Brassica rapa FPsc.</title>
        <authorList>
            <person name="Bowman J."/>
            <person name="Kohchi T."/>
            <person name="Yamato K."/>
            <person name="Jenkins J."/>
            <person name="Shu S."/>
            <person name="Ishizaki K."/>
            <person name="Yamaoka S."/>
            <person name="Nishihama R."/>
            <person name="Nakamura Y."/>
            <person name="Berger F."/>
            <person name="Adam C."/>
            <person name="Aki S."/>
            <person name="Althoff F."/>
            <person name="Araki T."/>
            <person name="Arteaga-Vazquez M."/>
            <person name="Balasubrmanian S."/>
            <person name="Bauer D."/>
            <person name="Boehm C."/>
            <person name="Briginshaw L."/>
            <person name="Caballero-Perez J."/>
            <person name="Catarino B."/>
            <person name="Chen F."/>
            <person name="Chiyoda S."/>
            <person name="Chovatia M."/>
            <person name="Davies K."/>
            <person name="Delmans M."/>
            <person name="Demura T."/>
            <person name="Dierschke T."/>
            <person name="Dolan L."/>
            <person name="Dorantes-Acosta A."/>
            <person name="Eklund D."/>
            <person name="Florent S."/>
            <person name="Flores-Sandoval E."/>
            <person name="Fujiyama A."/>
            <person name="Fukuzawa H."/>
            <person name="Galik B."/>
            <person name="Grimanelli D."/>
            <person name="Grimwood J."/>
            <person name="Grossniklaus U."/>
            <person name="Hamada T."/>
            <person name="Haseloff J."/>
            <person name="Hetherington A."/>
            <person name="Higo A."/>
            <person name="Hirakawa Y."/>
            <person name="Hundley H."/>
            <person name="Ikeda Y."/>
            <person name="Inoue K."/>
            <person name="Inoue S."/>
            <person name="Ishida S."/>
            <person name="Jia Q."/>
            <person name="Kakita M."/>
            <person name="Kanazawa T."/>
            <person name="Kawai Y."/>
            <person name="Kawashima T."/>
            <person name="Kennedy M."/>
            <person name="Kinose K."/>
            <person name="Kinoshita T."/>
            <person name="Kohara Y."/>
            <person name="Koide E."/>
            <person name="Komatsu K."/>
            <person name="Kopischke S."/>
            <person name="Kubo M."/>
            <person name="Kyozuka J."/>
            <person name="Lagercrantz U."/>
            <person name="Lin S."/>
            <person name="Lindquist E."/>
            <person name="Lipzen A."/>
            <person name="Lu C."/>
            <person name="Luna E."/>
            <person name="Martienssen R."/>
            <person name="Minamino N."/>
            <person name="Mizutani M."/>
            <person name="Mizutani M."/>
            <person name="Mochizuki N."/>
            <person name="Monte I."/>
            <person name="Mosher R."/>
            <person name="Nagasaki H."/>
            <person name="Nakagami H."/>
            <person name="Naramoto S."/>
            <person name="Nishitani K."/>
            <person name="Ohtani M."/>
            <person name="Okamoto T."/>
            <person name="Okumura M."/>
            <person name="Phillips J."/>
            <person name="Pollak B."/>
            <person name="Reinders A."/>
            <person name="Roevekamp M."/>
            <person name="Sano R."/>
            <person name="Sawa S."/>
            <person name="Schmid M."/>
            <person name="Shirakawa M."/>
            <person name="Solano R."/>
            <person name="Spunde A."/>
            <person name="Suetsugu N."/>
            <person name="Sugano S."/>
            <person name="Sugiyama A."/>
            <person name="Sun R."/>
            <person name="Suzuki Y."/>
            <person name="Takenaka M."/>
            <person name="Takezawa D."/>
            <person name="Tomogane H."/>
            <person name="Tsuzuki M."/>
            <person name="Ueda T."/>
            <person name="Umeda M."/>
            <person name="Ward J."/>
            <person name="Watanabe Y."/>
            <person name="Yazaki K."/>
            <person name="Yokoyama R."/>
            <person name="Yoshitake Y."/>
            <person name="Yotsui I."/>
            <person name="Zachgo S."/>
            <person name="Schmutz J."/>
        </authorList>
    </citation>
    <scope>NUCLEOTIDE SEQUENCE [LARGE SCALE GENOMIC DNA]</scope>
    <source>
        <strain evidence="2">cv. B-3</strain>
    </source>
</reference>
<evidence type="ECO:0000313" key="1">
    <source>
        <dbReference type="EMBL" id="RID72482.1"/>
    </source>
</evidence>
<evidence type="ECO:0000313" key="2">
    <source>
        <dbReference type="Proteomes" id="UP000264353"/>
    </source>
</evidence>
<name>A0A398A3T1_BRACM</name>
<dbReference type="AlphaFoldDB" id="A0A398A3T1"/>